<protein>
    <submittedName>
        <fullName evidence="1">Uncharacterized protein</fullName>
    </submittedName>
</protein>
<gene>
    <name evidence="1" type="ORF">S01H1_32823</name>
</gene>
<dbReference type="EMBL" id="BARS01020347">
    <property type="protein sequence ID" value="GAG06221.1"/>
    <property type="molecule type" value="Genomic_DNA"/>
</dbReference>
<sequence length="41" mass="4851">MDNKGQYCLPGKWDKLFQVYFRSEEIKYSNKPENTAGTCFN</sequence>
<organism evidence="1">
    <name type="scientific">marine sediment metagenome</name>
    <dbReference type="NCBI Taxonomy" id="412755"/>
    <lineage>
        <taxon>unclassified sequences</taxon>
        <taxon>metagenomes</taxon>
        <taxon>ecological metagenomes</taxon>
    </lineage>
</organism>
<accession>X0W0F0</accession>
<dbReference type="AlphaFoldDB" id="X0W0F0"/>
<proteinExistence type="predicted"/>
<reference evidence="1" key="1">
    <citation type="journal article" date="2014" name="Front. Microbiol.">
        <title>High frequency of phylogenetically diverse reductive dehalogenase-homologous genes in deep subseafloor sedimentary metagenomes.</title>
        <authorList>
            <person name="Kawai M."/>
            <person name="Futagami T."/>
            <person name="Toyoda A."/>
            <person name="Takaki Y."/>
            <person name="Nishi S."/>
            <person name="Hori S."/>
            <person name="Arai W."/>
            <person name="Tsubouchi T."/>
            <person name="Morono Y."/>
            <person name="Uchiyama I."/>
            <person name="Ito T."/>
            <person name="Fujiyama A."/>
            <person name="Inagaki F."/>
            <person name="Takami H."/>
        </authorList>
    </citation>
    <scope>NUCLEOTIDE SEQUENCE</scope>
    <source>
        <strain evidence="1">Expedition CK06-06</strain>
    </source>
</reference>
<name>X0W0F0_9ZZZZ</name>
<comment type="caution">
    <text evidence="1">The sequence shown here is derived from an EMBL/GenBank/DDBJ whole genome shotgun (WGS) entry which is preliminary data.</text>
</comment>
<evidence type="ECO:0000313" key="1">
    <source>
        <dbReference type="EMBL" id="GAG06221.1"/>
    </source>
</evidence>